<evidence type="ECO:0000259" key="7">
    <source>
        <dbReference type="PROSITE" id="PS50835"/>
    </source>
</evidence>
<keyword evidence="6" id="KW-1279">T cell receptor</keyword>
<evidence type="ECO:0000256" key="3">
    <source>
        <dbReference type="ARBA" id="ARBA00023130"/>
    </source>
</evidence>
<dbReference type="eggNOG" id="ENOG502S6PI">
    <property type="taxonomic scope" value="Eukaryota"/>
</dbReference>
<dbReference type="InParanoid" id="G1TVI5"/>
<dbReference type="Ensembl" id="ENSOCUT00000021409.3">
    <property type="protein sequence ID" value="ENSOCUP00000021069.3"/>
    <property type="gene ID" value="ENSOCUG00000023623.3"/>
</dbReference>
<keyword evidence="1" id="KW-0732">Signal</keyword>
<evidence type="ECO:0000256" key="6">
    <source>
        <dbReference type="ARBA" id="ARBA00043266"/>
    </source>
</evidence>
<dbReference type="InterPro" id="IPR051287">
    <property type="entry name" value="TCR_variable_region"/>
</dbReference>
<organism evidence="8 9">
    <name type="scientific">Oryctolagus cuniculus</name>
    <name type="common">Rabbit</name>
    <dbReference type="NCBI Taxonomy" id="9986"/>
    <lineage>
        <taxon>Eukaryota</taxon>
        <taxon>Metazoa</taxon>
        <taxon>Chordata</taxon>
        <taxon>Craniata</taxon>
        <taxon>Vertebrata</taxon>
        <taxon>Euteleostomi</taxon>
        <taxon>Mammalia</taxon>
        <taxon>Eutheria</taxon>
        <taxon>Euarchontoglires</taxon>
        <taxon>Glires</taxon>
        <taxon>Lagomorpha</taxon>
        <taxon>Leporidae</taxon>
        <taxon>Oryctolagus</taxon>
    </lineage>
</organism>
<keyword evidence="5" id="KW-0393">Immunoglobulin domain</keyword>
<dbReference type="CDD" id="cd04983">
    <property type="entry name" value="IgV_TCR_alpha"/>
    <property type="match status" value="1"/>
</dbReference>
<dbReference type="FunCoup" id="G1TVI5">
    <property type="interactions" value="67"/>
</dbReference>
<dbReference type="Gene3D" id="2.60.40.10">
    <property type="entry name" value="Immunoglobulins"/>
    <property type="match status" value="1"/>
</dbReference>
<reference evidence="8" key="3">
    <citation type="submission" date="2025-09" db="UniProtKB">
        <authorList>
            <consortium name="Ensembl"/>
        </authorList>
    </citation>
    <scope>IDENTIFICATION</scope>
    <source>
        <strain evidence="8">Thorbecke</strain>
    </source>
</reference>
<dbReference type="InterPro" id="IPR003599">
    <property type="entry name" value="Ig_sub"/>
</dbReference>
<dbReference type="HOGENOM" id="CLU_077975_8_0_1"/>
<dbReference type="GO" id="GO:0042101">
    <property type="term" value="C:T cell receptor complex"/>
    <property type="evidence" value="ECO:0007669"/>
    <property type="project" value="UniProtKB-KW"/>
</dbReference>
<dbReference type="InterPro" id="IPR013106">
    <property type="entry name" value="Ig_V-set"/>
</dbReference>
<dbReference type="EMBL" id="AAGW02024202">
    <property type="status" value="NOT_ANNOTATED_CDS"/>
    <property type="molecule type" value="Genomic_DNA"/>
</dbReference>
<dbReference type="SUPFAM" id="SSF48726">
    <property type="entry name" value="Immunoglobulin"/>
    <property type="match status" value="1"/>
</dbReference>
<sequence length="239" mass="26393">MFGSLFIVSIAAGQGGYLSKEQGFSRSSYPESRFWSWSFTLTSGVYLRLPGLCLSPSSPAMLSASCSVTVVVLLITVRRTNGDSVTQTEGPVILSEGSPLTLNCSYQTSSSVFLFWYVQYLHEGPQLLLKSAIENQRVEHEGFHATLVKKDSSFHLHKSSLQLSDSAVYYCALRDTVRGTTGEVEHKPRGVQLGVGGGQPWEERVRFPSKVMSCLPTLTWKEQIPALMSQAQELWSKSD</sequence>
<evidence type="ECO:0000313" key="8">
    <source>
        <dbReference type="Ensembl" id="ENSOCUP00000021069.3"/>
    </source>
</evidence>
<evidence type="ECO:0000256" key="2">
    <source>
        <dbReference type="ARBA" id="ARBA00022859"/>
    </source>
</evidence>
<accession>G1TVI5</accession>
<dbReference type="Bgee" id="ENSOCUG00000023623">
    <property type="expression patterns" value="Expressed in blood and 1 other cell type or tissue"/>
</dbReference>
<name>G1TVI5_RABIT</name>
<dbReference type="PANTHER" id="PTHR19367:SF42">
    <property type="entry name" value="T CELL RECEPTOR ALPHA VARIABLE 18"/>
    <property type="match status" value="1"/>
</dbReference>
<reference evidence="8 9" key="1">
    <citation type="journal article" date="2011" name="Nature">
        <title>A high-resolution map of human evolutionary constraint using 29 mammals.</title>
        <authorList>
            <person name="Lindblad-Toh K."/>
            <person name="Garber M."/>
            <person name="Zuk O."/>
            <person name="Lin M.F."/>
            <person name="Parker B.J."/>
            <person name="Washietl S."/>
            <person name="Kheradpour P."/>
            <person name="Ernst J."/>
            <person name="Jordan G."/>
            <person name="Mauceli E."/>
            <person name="Ward L.D."/>
            <person name="Lowe C.B."/>
            <person name="Holloway A.K."/>
            <person name="Clamp M."/>
            <person name="Gnerre S."/>
            <person name="Alfoldi J."/>
            <person name="Beal K."/>
            <person name="Chang J."/>
            <person name="Clawson H."/>
            <person name="Cuff J."/>
            <person name="Di Palma F."/>
            <person name="Fitzgerald S."/>
            <person name="Flicek P."/>
            <person name="Guttman M."/>
            <person name="Hubisz M.J."/>
            <person name="Jaffe D.B."/>
            <person name="Jungreis I."/>
            <person name="Kent W.J."/>
            <person name="Kostka D."/>
            <person name="Lara M."/>
            <person name="Martins A.L."/>
            <person name="Massingham T."/>
            <person name="Moltke I."/>
            <person name="Raney B.J."/>
            <person name="Rasmussen M.D."/>
            <person name="Robinson J."/>
            <person name="Stark A."/>
            <person name="Vilella A.J."/>
            <person name="Wen J."/>
            <person name="Xie X."/>
            <person name="Zody M.C."/>
            <person name="Baldwin J."/>
            <person name="Bloom T."/>
            <person name="Chin C.W."/>
            <person name="Heiman D."/>
            <person name="Nicol R."/>
            <person name="Nusbaum C."/>
            <person name="Young S."/>
            <person name="Wilkinson J."/>
            <person name="Worley K.C."/>
            <person name="Kovar C.L."/>
            <person name="Muzny D.M."/>
            <person name="Gibbs R.A."/>
            <person name="Cree A."/>
            <person name="Dihn H.H."/>
            <person name="Fowler G."/>
            <person name="Jhangiani S."/>
            <person name="Joshi V."/>
            <person name="Lee S."/>
            <person name="Lewis L.R."/>
            <person name="Nazareth L.V."/>
            <person name="Okwuonu G."/>
            <person name="Santibanez J."/>
            <person name="Warren W.C."/>
            <person name="Mardis E.R."/>
            <person name="Weinstock G.M."/>
            <person name="Wilson R.K."/>
            <person name="Delehaunty K."/>
            <person name="Dooling D."/>
            <person name="Fronik C."/>
            <person name="Fulton L."/>
            <person name="Fulton B."/>
            <person name="Graves T."/>
            <person name="Minx P."/>
            <person name="Sodergren E."/>
            <person name="Birney E."/>
            <person name="Margulies E.H."/>
            <person name="Herrero J."/>
            <person name="Green E.D."/>
            <person name="Haussler D."/>
            <person name="Siepel A."/>
            <person name="Goldman N."/>
            <person name="Pollard K.S."/>
            <person name="Pedersen J.S."/>
            <person name="Lander E.S."/>
            <person name="Kellis M."/>
        </authorList>
    </citation>
    <scope>NUCLEOTIDE SEQUENCE [LARGE SCALE GENOMIC DNA]</scope>
    <source>
        <strain evidence="8 9">Thorbecke inbred</strain>
    </source>
</reference>
<keyword evidence="4" id="KW-0675">Receptor</keyword>
<evidence type="ECO:0000256" key="1">
    <source>
        <dbReference type="ARBA" id="ARBA00022729"/>
    </source>
</evidence>
<dbReference type="InterPro" id="IPR036179">
    <property type="entry name" value="Ig-like_dom_sf"/>
</dbReference>
<dbReference type="InterPro" id="IPR013783">
    <property type="entry name" value="Ig-like_fold"/>
</dbReference>
<keyword evidence="2" id="KW-0391">Immunity</keyword>
<dbReference type="PROSITE" id="PS50835">
    <property type="entry name" value="IG_LIKE"/>
    <property type="match status" value="1"/>
</dbReference>
<dbReference type="GeneTree" id="ENSGT00940000153073"/>
<dbReference type="InterPro" id="IPR007110">
    <property type="entry name" value="Ig-like_dom"/>
</dbReference>
<evidence type="ECO:0000256" key="4">
    <source>
        <dbReference type="ARBA" id="ARBA00023170"/>
    </source>
</evidence>
<dbReference type="GO" id="GO:0002250">
    <property type="term" value="P:adaptive immune response"/>
    <property type="evidence" value="ECO:0007669"/>
    <property type="project" value="UniProtKB-KW"/>
</dbReference>
<evidence type="ECO:0000313" key="9">
    <source>
        <dbReference type="Proteomes" id="UP000001811"/>
    </source>
</evidence>
<evidence type="ECO:0000256" key="5">
    <source>
        <dbReference type="ARBA" id="ARBA00023319"/>
    </source>
</evidence>
<protein>
    <recommendedName>
        <fullName evidence="7">Ig-like domain-containing protein</fullName>
    </recommendedName>
</protein>
<feature type="domain" description="Ig-like" evidence="7">
    <location>
        <begin position="83"/>
        <end position="185"/>
    </location>
</feature>
<keyword evidence="3" id="KW-1064">Adaptive immunity</keyword>
<dbReference type="Pfam" id="PF07686">
    <property type="entry name" value="V-set"/>
    <property type="match status" value="1"/>
</dbReference>
<dbReference type="SMR" id="G1TVI5"/>
<dbReference type="PaxDb" id="9986-ENSOCUP00000021069"/>
<keyword evidence="9" id="KW-1185">Reference proteome</keyword>
<dbReference type="SMART" id="SM00409">
    <property type="entry name" value="IG"/>
    <property type="match status" value="1"/>
</dbReference>
<dbReference type="Proteomes" id="UP000001811">
    <property type="component" value="Chromosome 17"/>
</dbReference>
<dbReference type="PANTHER" id="PTHR19367">
    <property type="entry name" value="T-CELL RECEPTOR ALPHA CHAIN V REGION"/>
    <property type="match status" value="1"/>
</dbReference>
<proteinExistence type="predicted"/>
<dbReference type="SMART" id="SM00406">
    <property type="entry name" value="IGv"/>
    <property type="match status" value="1"/>
</dbReference>
<dbReference type="AlphaFoldDB" id="G1TVI5"/>
<reference evidence="8" key="2">
    <citation type="submission" date="2025-08" db="UniProtKB">
        <authorList>
            <consortium name="Ensembl"/>
        </authorList>
    </citation>
    <scope>IDENTIFICATION</scope>
    <source>
        <strain evidence="8">Thorbecke</strain>
    </source>
</reference>